<dbReference type="Gene3D" id="1.20.1260.40">
    <property type="match status" value="1"/>
</dbReference>
<comment type="caution">
    <text evidence="2">The sequence shown here is derived from an EMBL/GenBank/DDBJ whole genome shotgun (WGS) entry which is preliminary data.</text>
</comment>
<gene>
    <name evidence="2" type="ORF">YH63_008290</name>
</gene>
<organism evidence="2 3">
    <name type="scientific">Afipia massiliensis</name>
    <dbReference type="NCBI Taxonomy" id="211460"/>
    <lineage>
        <taxon>Bacteria</taxon>
        <taxon>Pseudomonadati</taxon>
        <taxon>Pseudomonadota</taxon>
        <taxon>Alphaproteobacteria</taxon>
        <taxon>Hyphomicrobiales</taxon>
        <taxon>Nitrobacteraceae</taxon>
        <taxon>Afipia</taxon>
    </lineage>
</organism>
<name>A0A4U6BTM5_9BRAD</name>
<evidence type="ECO:0000259" key="1">
    <source>
        <dbReference type="Pfam" id="PF18536"/>
    </source>
</evidence>
<dbReference type="EMBL" id="LBIA02000001">
    <property type="protein sequence ID" value="TKT73927.1"/>
    <property type="molecule type" value="Genomic_DNA"/>
</dbReference>
<protein>
    <recommendedName>
        <fullName evidence="1">DUF5623 domain-containing protein</fullName>
    </recommendedName>
</protein>
<keyword evidence="3" id="KW-1185">Reference proteome</keyword>
<accession>A0A4U6BTM5</accession>
<proteinExistence type="predicted"/>
<sequence length="409" mass="45490">MHALRAIGGGNPAPQSLLSLYISVLWRDRTTKATGCEILRMPLGKPLDALVKPAQYGASRGLGTIRREGPDHITDMHTASSQELAREAACKAARAIQFIAATGLVPSNAKRSFPGGDFQNRMPGSDHDAAWYDPAAKTFIRTNEPYVSNSVTPQQQAWASRYGWAVALSPWKGMYRPDNGTWLFLLADMSKGYSLETIISRLAKAQAPIVVSNWDGESRPITPAFISPGQAAEIEAKSREAKPIGKRGGAHNSVEYEMFLTGPRRRPKTRMPIDGHESVGRLLKSVLIGTEERAGVQRRVDATRCELDNWVQCEYKRDELSDQVFFDLYYHELPENDPLSVTPASWDRHITSLDEVKATLIRHYPECPPLRDLLKKTDLAIASLRSWKAAPARTTQVRRQHINRGAPTL</sequence>
<reference evidence="2" key="1">
    <citation type="submission" date="2019-04" db="EMBL/GenBank/DDBJ databases">
        <title>Whole genome sequencing of cave bacteria.</title>
        <authorList>
            <person name="Gan H.M."/>
            <person name="Barton H."/>
            <person name="Savka M.A."/>
        </authorList>
    </citation>
    <scope>NUCLEOTIDE SEQUENCE [LARGE SCALE GENOMIC DNA]</scope>
    <source>
        <strain evidence="2">LC387</strain>
    </source>
</reference>
<feature type="domain" description="DUF5623" evidence="1">
    <location>
        <begin position="264"/>
        <end position="380"/>
    </location>
</feature>
<dbReference type="Proteomes" id="UP000034832">
    <property type="component" value="Unassembled WGS sequence"/>
</dbReference>
<dbReference type="Pfam" id="PF18536">
    <property type="entry name" value="DUF5623"/>
    <property type="match status" value="1"/>
</dbReference>
<dbReference type="InterPro" id="IPR040531">
    <property type="entry name" value="DUF5623"/>
</dbReference>
<dbReference type="AlphaFoldDB" id="A0A4U6BTM5"/>
<evidence type="ECO:0000313" key="2">
    <source>
        <dbReference type="EMBL" id="TKT73927.1"/>
    </source>
</evidence>
<evidence type="ECO:0000313" key="3">
    <source>
        <dbReference type="Proteomes" id="UP000034832"/>
    </source>
</evidence>
<dbReference type="OrthoDB" id="6059332at2"/>